<protein>
    <recommendedName>
        <fullName evidence="1">Gene product 88 domain-containing protein</fullName>
    </recommendedName>
</protein>
<evidence type="ECO:0000313" key="2">
    <source>
        <dbReference type="EMBL" id="DAE09483.1"/>
    </source>
</evidence>
<name>A0A8S5PSJ5_9CAUD</name>
<feature type="domain" description="Gene product 88" evidence="1">
    <location>
        <begin position="30"/>
        <end position="197"/>
    </location>
</feature>
<dbReference type="EMBL" id="BK015488">
    <property type="protein sequence ID" value="DAE09483.1"/>
    <property type="molecule type" value="Genomic_DNA"/>
</dbReference>
<proteinExistence type="predicted"/>
<dbReference type="Pfam" id="PF17338">
    <property type="entry name" value="GP88"/>
    <property type="match status" value="1"/>
</dbReference>
<sequence length="214" mass="24616">MYIMSVKNEVIKQIFISHPLGKMKGIPTITTSMLCNPVCAQRSKDTTSICSHCYAQRGLKTYKAARERYADNTEILSSHDLEIYELPVLNSHIARFESHGDLVNVTHAKNYIRIARANPWCTIALWTKNAAFMDKAIKELGKPDNLICIFSSDHLNKVSDDFKKYDWVDKVFTVYDKQHIKENDVDINCGARNCLICHKCYEHNDILFVNEILK</sequence>
<reference evidence="2" key="1">
    <citation type="journal article" date="2021" name="Proc. Natl. Acad. Sci. U.S.A.">
        <title>A Catalog of Tens of Thousands of Viruses from Human Metagenomes Reveals Hidden Associations with Chronic Diseases.</title>
        <authorList>
            <person name="Tisza M.J."/>
            <person name="Buck C.B."/>
        </authorList>
    </citation>
    <scope>NUCLEOTIDE SEQUENCE</scope>
    <source>
        <strain evidence="2">Ct96x5</strain>
    </source>
</reference>
<accession>A0A8S5PSJ5</accession>
<organism evidence="2">
    <name type="scientific">Siphoviridae sp. ct96x5</name>
    <dbReference type="NCBI Taxonomy" id="2825367"/>
    <lineage>
        <taxon>Viruses</taxon>
        <taxon>Duplodnaviria</taxon>
        <taxon>Heunggongvirae</taxon>
        <taxon>Uroviricota</taxon>
        <taxon>Caudoviricetes</taxon>
    </lineage>
</organism>
<dbReference type="InterPro" id="IPR020290">
    <property type="entry name" value="Gp88"/>
</dbReference>
<evidence type="ECO:0000259" key="1">
    <source>
        <dbReference type="Pfam" id="PF17338"/>
    </source>
</evidence>